<dbReference type="OrthoDB" id="948294at2"/>
<accession>A0A5B8VD74</accession>
<dbReference type="Gene3D" id="1.20.120.450">
    <property type="entry name" value="dinb family like domain"/>
    <property type="match status" value="1"/>
</dbReference>
<gene>
    <name evidence="2" type="ORF">FRZ67_19685</name>
</gene>
<keyword evidence="3" id="KW-1185">Reference proteome</keyword>
<evidence type="ECO:0000259" key="1">
    <source>
        <dbReference type="Pfam" id="PF12867"/>
    </source>
</evidence>
<dbReference type="Proteomes" id="UP000321533">
    <property type="component" value="Chromosome"/>
</dbReference>
<name>A0A5B8VD74_9BACT</name>
<sequence length="163" mass="18903">MQTAIQPELFIKMVISNWEIQNTRLDKLLEDLSDEQLSAETAPGRNTGTYLLGHLIAINDGMQVLMSLGDKLYPDLQNIFVDNADKSGFTFPSIAELKTYWNKVNETLRQHFNNMQFSAWFTRHMAVSEEDFAKEPHRNKLNILINRTNHQSYHLGQMAYLKK</sequence>
<dbReference type="InterPro" id="IPR024775">
    <property type="entry name" value="DinB-like"/>
</dbReference>
<protein>
    <submittedName>
        <fullName evidence="2">DinB family protein</fullName>
    </submittedName>
</protein>
<dbReference type="KEGG" id="pgin:FRZ67_19685"/>
<dbReference type="RefSeq" id="WP_147192291.1">
    <property type="nucleotide sequence ID" value="NZ_CP042435.1"/>
</dbReference>
<feature type="domain" description="DinB-like" evidence="1">
    <location>
        <begin position="21"/>
        <end position="158"/>
    </location>
</feature>
<organism evidence="2 3">
    <name type="scientific">Panacibacter ginsenosidivorans</name>
    <dbReference type="NCBI Taxonomy" id="1813871"/>
    <lineage>
        <taxon>Bacteria</taxon>
        <taxon>Pseudomonadati</taxon>
        <taxon>Bacteroidota</taxon>
        <taxon>Chitinophagia</taxon>
        <taxon>Chitinophagales</taxon>
        <taxon>Chitinophagaceae</taxon>
        <taxon>Panacibacter</taxon>
    </lineage>
</organism>
<dbReference type="SUPFAM" id="SSF109854">
    <property type="entry name" value="DinB/YfiT-like putative metalloenzymes"/>
    <property type="match status" value="1"/>
</dbReference>
<dbReference type="EMBL" id="CP042435">
    <property type="protein sequence ID" value="QEC69414.1"/>
    <property type="molecule type" value="Genomic_DNA"/>
</dbReference>
<evidence type="ECO:0000313" key="3">
    <source>
        <dbReference type="Proteomes" id="UP000321533"/>
    </source>
</evidence>
<dbReference type="Pfam" id="PF12867">
    <property type="entry name" value="DinB_2"/>
    <property type="match status" value="1"/>
</dbReference>
<dbReference type="AlphaFoldDB" id="A0A5B8VD74"/>
<dbReference type="InterPro" id="IPR034660">
    <property type="entry name" value="DinB/YfiT-like"/>
</dbReference>
<proteinExistence type="predicted"/>
<evidence type="ECO:0000313" key="2">
    <source>
        <dbReference type="EMBL" id="QEC69414.1"/>
    </source>
</evidence>
<reference evidence="2 3" key="1">
    <citation type="journal article" date="2016" name="Int. J. Syst. Evol. Microbiol.">
        <title>Panacibacter ginsenosidivorans gen. nov., sp. nov., with ginsenoside converting activity isolated from soil of a ginseng field.</title>
        <authorList>
            <person name="Siddiqi M.Z."/>
            <person name="Muhammad Shafi S."/>
            <person name="Choi K.D."/>
            <person name="Im W.T."/>
        </authorList>
    </citation>
    <scope>NUCLEOTIDE SEQUENCE [LARGE SCALE GENOMIC DNA]</scope>
    <source>
        <strain evidence="2 3">Gsoil1550</strain>
    </source>
</reference>